<keyword evidence="2" id="KW-0049">Antioxidant</keyword>
<dbReference type="PANTHER" id="PTHR43110:SF1">
    <property type="entry name" value="THIOL PEROXIDASE"/>
    <property type="match status" value="1"/>
</dbReference>
<dbReference type="SUPFAM" id="SSF52833">
    <property type="entry name" value="Thioredoxin-like"/>
    <property type="match status" value="1"/>
</dbReference>
<evidence type="ECO:0000313" key="7">
    <source>
        <dbReference type="Proteomes" id="UP000263232"/>
    </source>
</evidence>
<evidence type="ECO:0000256" key="4">
    <source>
        <dbReference type="ARBA" id="ARBA00023284"/>
    </source>
</evidence>
<organism evidence="6 7">
    <name type="scientific">Suicoccus acidiformans</name>
    <dbReference type="NCBI Taxonomy" id="2036206"/>
    <lineage>
        <taxon>Bacteria</taxon>
        <taxon>Bacillati</taxon>
        <taxon>Bacillota</taxon>
        <taxon>Bacilli</taxon>
        <taxon>Lactobacillales</taxon>
        <taxon>Aerococcaceae</taxon>
        <taxon>Suicoccus</taxon>
    </lineage>
</organism>
<dbReference type="PROSITE" id="PS51352">
    <property type="entry name" value="THIOREDOXIN_2"/>
    <property type="match status" value="1"/>
</dbReference>
<gene>
    <name evidence="6" type="ORF">CL176_08045</name>
</gene>
<reference evidence="6 7" key="1">
    <citation type="submission" date="2017-09" db="EMBL/GenBank/DDBJ databases">
        <title>Complete genome sequence of Oxytococcus suis strain ZY16052.</title>
        <authorList>
            <person name="Li F."/>
        </authorList>
    </citation>
    <scope>NUCLEOTIDE SEQUENCE [LARGE SCALE GENOMIC DNA]</scope>
    <source>
        <strain evidence="6 7">ZY16052</strain>
    </source>
</reference>
<evidence type="ECO:0000313" key="6">
    <source>
        <dbReference type="EMBL" id="AXY25952.1"/>
    </source>
</evidence>
<name>A0A347WLJ5_9LACT</name>
<dbReference type="EMBL" id="CP023434">
    <property type="protein sequence ID" value="AXY25952.1"/>
    <property type="molecule type" value="Genomic_DNA"/>
</dbReference>
<feature type="domain" description="Thioredoxin" evidence="5">
    <location>
        <begin position="20"/>
        <end position="169"/>
    </location>
</feature>
<keyword evidence="4" id="KW-0676">Redox-active center</keyword>
<keyword evidence="1" id="KW-0560">Oxidoreductase</keyword>
<dbReference type="Proteomes" id="UP000263232">
    <property type="component" value="Chromosome"/>
</dbReference>
<protein>
    <submittedName>
        <fullName evidence="6">Antioxidant AhpC</fullName>
    </submittedName>
</protein>
<keyword evidence="1" id="KW-0575">Peroxidase</keyword>
<dbReference type="PANTHER" id="PTHR43110">
    <property type="entry name" value="THIOL PEROXIDASE"/>
    <property type="match status" value="1"/>
</dbReference>
<dbReference type="Gene3D" id="3.40.30.10">
    <property type="entry name" value="Glutaredoxin"/>
    <property type="match status" value="1"/>
</dbReference>
<evidence type="ECO:0000256" key="1">
    <source>
        <dbReference type="ARBA" id="ARBA00022559"/>
    </source>
</evidence>
<evidence type="ECO:0000259" key="5">
    <source>
        <dbReference type="PROSITE" id="PS51352"/>
    </source>
</evidence>
<dbReference type="InterPro" id="IPR036249">
    <property type="entry name" value="Thioredoxin-like_sf"/>
</dbReference>
<keyword evidence="7" id="KW-1185">Reference proteome</keyword>
<sequence>MMTMQVTFKGEPLEVKGTQPVTGDLAPNAALQDSEGNAVQLKDYLNGQVTILSVIPNVLTRTCELQTKAFADETAEKDYQFITVGRNTVEEFNQWNQDNDLNVVTLSDVNGEFGDAYGLNINLGGDELLTRAVFVIDEAGVIRYEEFVLEVADEPDYQSAIEVADFVKK</sequence>
<evidence type="ECO:0000256" key="3">
    <source>
        <dbReference type="ARBA" id="ARBA00023157"/>
    </source>
</evidence>
<evidence type="ECO:0000256" key="2">
    <source>
        <dbReference type="ARBA" id="ARBA00022862"/>
    </source>
</evidence>
<keyword evidence="3" id="KW-1015">Disulfide bond</keyword>
<accession>A0A347WLJ5</accession>
<dbReference type="GO" id="GO:0004601">
    <property type="term" value="F:peroxidase activity"/>
    <property type="evidence" value="ECO:0007669"/>
    <property type="project" value="UniProtKB-KW"/>
</dbReference>
<dbReference type="OrthoDB" id="9781543at2"/>
<dbReference type="KEGG" id="abae:CL176_08045"/>
<dbReference type="InterPro" id="IPR013766">
    <property type="entry name" value="Thioredoxin_domain"/>
</dbReference>
<dbReference type="InterPro" id="IPR000866">
    <property type="entry name" value="AhpC/TSA"/>
</dbReference>
<dbReference type="AlphaFoldDB" id="A0A347WLJ5"/>
<dbReference type="Pfam" id="PF00578">
    <property type="entry name" value="AhpC-TSA"/>
    <property type="match status" value="1"/>
</dbReference>
<dbReference type="InterPro" id="IPR050455">
    <property type="entry name" value="Tpx_Peroxidase_subfamily"/>
</dbReference>
<proteinExistence type="predicted"/>